<protein>
    <submittedName>
        <fullName evidence="1">Uncharacterized protein</fullName>
    </submittedName>
</protein>
<gene>
    <name evidence="1" type="ORF">FH972_011946</name>
</gene>
<dbReference type="Proteomes" id="UP000327013">
    <property type="component" value="Chromosome 5"/>
</dbReference>
<proteinExistence type="predicted"/>
<keyword evidence="2" id="KW-1185">Reference proteome</keyword>
<evidence type="ECO:0000313" key="2">
    <source>
        <dbReference type="Proteomes" id="UP000327013"/>
    </source>
</evidence>
<evidence type="ECO:0000313" key="1">
    <source>
        <dbReference type="EMBL" id="KAE8055081.1"/>
    </source>
</evidence>
<name>A0A5N6R376_9ROSI</name>
<accession>A0A5N6R376</accession>
<dbReference type="AlphaFoldDB" id="A0A5N6R376"/>
<organism evidence="1 2">
    <name type="scientific">Carpinus fangiana</name>
    <dbReference type="NCBI Taxonomy" id="176857"/>
    <lineage>
        <taxon>Eukaryota</taxon>
        <taxon>Viridiplantae</taxon>
        <taxon>Streptophyta</taxon>
        <taxon>Embryophyta</taxon>
        <taxon>Tracheophyta</taxon>
        <taxon>Spermatophyta</taxon>
        <taxon>Magnoliopsida</taxon>
        <taxon>eudicotyledons</taxon>
        <taxon>Gunneridae</taxon>
        <taxon>Pentapetalae</taxon>
        <taxon>rosids</taxon>
        <taxon>fabids</taxon>
        <taxon>Fagales</taxon>
        <taxon>Betulaceae</taxon>
        <taxon>Carpinus</taxon>
    </lineage>
</organism>
<sequence length="192" mass="20875">MAHLDTGNSSASGPWQLNADCKFNGKKTPLMSHLNSGIFLPQYPSISQEIANSRTNIRFEGGLSTEVNLSVNSAENPLLPHLNPGIFLLQNPNISHEIANSRINIGFEGIFLPQDPSISVEIANSRTNIGSEGGLSAEVNYLRENPLMPDLLVSAAPSLDHPNQNYLGTPIDDDWEIIFYETPSPPLLPSSE</sequence>
<dbReference type="EMBL" id="CM017325">
    <property type="protein sequence ID" value="KAE8055081.1"/>
    <property type="molecule type" value="Genomic_DNA"/>
</dbReference>
<reference evidence="1 2" key="1">
    <citation type="submission" date="2019-06" db="EMBL/GenBank/DDBJ databases">
        <title>A chromosomal-level reference genome of Carpinus fangiana (Coryloideae, Betulaceae).</title>
        <authorList>
            <person name="Yang X."/>
            <person name="Wang Z."/>
            <person name="Zhang L."/>
            <person name="Hao G."/>
            <person name="Liu J."/>
            <person name="Yang Y."/>
        </authorList>
    </citation>
    <scope>NUCLEOTIDE SEQUENCE [LARGE SCALE GENOMIC DNA]</scope>
    <source>
        <strain evidence="1">Cfa_2016G</strain>
        <tissue evidence="1">Leaf</tissue>
    </source>
</reference>